<dbReference type="InterPro" id="IPR043993">
    <property type="entry name" value="T4SS_pilin"/>
</dbReference>
<feature type="chain" id="PRO_5009584047" evidence="2">
    <location>
        <begin position="24"/>
        <end position="154"/>
    </location>
</feature>
<keyword evidence="2" id="KW-0732">Signal</keyword>
<evidence type="ECO:0000256" key="2">
    <source>
        <dbReference type="SAM" id="SignalP"/>
    </source>
</evidence>
<feature type="signal peptide" evidence="2">
    <location>
        <begin position="1"/>
        <end position="23"/>
    </location>
</feature>
<feature type="transmembrane region" description="Helical" evidence="1">
    <location>
        <begin position="111"/>
        <end position="129"/>
    </location>
</feature>
<dbReference type="Proteomes" id="UP000176494">
    <property type="component" value="Unassembled WGS sequence"/>
</dbReference>
<evidence type="ECO:0000313" key="3">
    <source>
        <dbReference type="EMBL" id="OHA56969.1"/>
    </source>
</evidence>
<protein>
    <submittedName>
        <fullName evidence="3">Uncharacterized protein</fullName>
    </submittedName>
</protein>
<keyword evidence="1" id="KW-1133">Transmembrane helix</keyword>
<dbReference type="EMBL" id="MHTG01000025">
    <property type="protein sequence ID" value="OHA56969.1"/>
    <property type="molecule type" value="Genomic_DNA"/>
</dbReference>
<comment type="caution">
    <text evidence="3">The sequence shown here is derived from an EMBL/GenBank/DDBJ whole genome shotgun (WGS) entry which is preliminary data.</text>
</comment>
<dbReference type="Pfam" id="PF18895">
    <property type="entry name" value="T4SS_pilin"/>
    <property type="match status" value="1"/>
</dbReference>
<name>A0A1G2Q9Z7_9BACT</name>
<reference evidence="3 4" key="1">
    <citation type="journal article" date="2016" name="Nat. Commun.">
        <title>Thousands of microbial genomes shed light on interconnected biogeochemical processes in an aquifer system.</title>
        <authorList>
            <person name="Anantharaman K."/>
            <person name="Brown C.T."/>
            <person name="Hug L.A."/>
            <person name="Sharon I."/>
            <person name="Castelle C.J."/>
            <person name="Probst A.J."/>
            <person name="Thomas B.C."/>
            <person name="Singh A."/>
            <person name="Wilkins M.J."/>
            <person name="Karaoz U."/>
            <person name="Brodie E.L."/>
            <person name="Williams K.H."/>
            <person name="Hubbard S.S."/>
            <person name="Banfield J.F."/>
        </authorList>
    </citation>
    <scope>NUCLEOTIDE SEQUENCE [LARGE SCALE GENOMIC DNA]</scope>
</reference>
<evidence type="ECO:0000313" key="4">
    <source>
        <dbReference type="Proteomes" id="UP000176494"/>
    </source>
</evidence>
<sequence>MPKLFASLILTLILIAPAGLVVAENPAGGGKIADIESKGIVNKELCTGIEDCTFDKLFGLDNESNSLVKRVLNFAVFYLALPLAVIMITWGGILIATNSANPSGIKEGKTYIYYAVGGLILVLAAYLIIKTIVNTLSNDEVFELSFNYVVNVII</sequence>
<keyword evidence="1" id="KW-0472">Membrane</keyword>
<accession>A0A1G2Q9Z7</accession>
<gene>
    <name evidence="3" type="ORF">A2114_00315</name>
</gene>
<dbReference type="STRING" id="1802435.A2114_00315"/>
<organism evidence="3 4">
    <name type="scientific">Candidatus Vogelbacteria bacterium GWA1_51_14</name>
    <dbReference type="NCBI Taxonomy" id="1802435"/>
    <lineage>
        <taxon>Bacteria</taxon>
        <taxon>Candidatus Vogeliibacteriota</taxon>
    </lineage>
</organism>
<proteinExistence type="predicted"/>
<evidence type="ECO:0000256" key="1">
    <source>
        <dbReference type="SAM" id="Phobius"/>
    </source>
</evidence>
<keyword evidence="1" id="KW-0812">Transmembrane</keyword>
<dbReference type="AlphaFoldDB" id="A0A1G2Q9Z7"/>
<feature type="transmembrane region" description="Helical" evidence="1">
    <location>
        <begin position="75"/>
        <end position="99"/>
    </location>
</feature>